<dbReference type="STRING" id="1149755.A0A2J6RS97"/>
<evidence type="ECO:0000256" key="2">
    <source>
        <dbReference type="ARBA" id="ARBA00022741"/>
    </source>
</evidence>
<dbReference type="SUPFAM" id="SSF50447">
    <property type="entry name" value="Translation proteins"/>
    <property type="match status" value="1"/>
</dbReference>
<comment type="similarity">
    <text evidence="1">Belongs to the TRAFAC class translation factor GTPase superfamily. Classic translation factor GTPase family. EF-Tu/EF-1A subfamily.</text>
</comment>
<dbReference type="FunFam" id="3.40.50.300:FF:000091">
    <property type="entry name" value="Probable GTP-binding protein 1"/>
    <property type="match status" value="1"/>
</dbReference>
<evidence type="ECO:0000259" key="5">
    <source>
        <dbReference type="PROSITE" id="PS51722"/>
    </source>
</evidence>
<dbReference type="GO" id="GO:0005525">
    <property type="term" value="F:GTP binding"/>
    <property type="evidence" value="ECO:0007669"/>
    <property type="project" value="UniProtKB-KW"/>
</dbReference>
<dbReference type="SUPFAM" id="SSF52540">
    <property type="entry name" value="P-loop containing nucleoside triphosphate hydrolases"/>
    <property type="match status" value="1"/>
</dbReference>
<dbReference type="GO" id="GO:0003924">
    <property type="term" value="F:GTPase activity"/>
    <property type="evidence" value="ECO:0007669"/>
    <property type="project" value="InterPro"/>
</dbReference>
<protein>
    <submittedName>
        <fullName evidence="6">GTP-binding protein-like protein 1</fullName>
    </submittedName>
</protein>
<dbReference type="PROSITE" id="PS51722">
    <property type="entry name" value="G_TR_2"/>
    <property type="match status" value="1"/>
</dbReference>
<dbReference type="SUPFAM" id="SSF50465">
    <property type="entry name" value="EF-Tu/eEF-1alpha/eIF2-gamma C-terminal domain"/>
    <property type="match status" value="1"/>
</dbReference>
<dbReference type="CDD" id="cd03708">
    <property type="entry name" value="GTPBP_III"/>
    <property type="match status" value="1"/>
</dbReference>
<evidence type="ECO:0000256" key="1">
    <source>
        <dbReference type="ARBA" id="ARBA00007249"/>
    </source>
</evidence>
<evidence type="ECO:0000313" key="7">
    <source>
        <dbReference type="Proteomes" id="UP000235786"/>
    </source>
</evidence>
<dbReference type="GO" id="GO:0003746">
    <property type="term" value="F:translation elongation factor activity"/>
    <property type="evidence" value="ECO:0007669"/>
    <property type="project" value="TreeGrafter"/>
</dbReference>
<feature type="domain" description="Tr-type G" evidence="5">
    <location>
        <begin position="182"/>
        <end position="415"/>
    </location>
</feature>
<dbReference type="InterPro" id="IPR009001">
    <property type="entry name" value="Transl_elong_EF1A/Init_IF2_C"/>
</dbReference>
<dbReference type="InterPro" id="IPR000795">
    <property type="entry name" value="T_Tr_GTP-bd_dom"/>
</dbReference>
<dbReference type="InterPro" id="IPR004161">
    <property type="entry name" value="EFTu-like_2"/>
</dbReference>
<accession>A0A2J6RS97</accession>
<dbReference type="PANTHER" id="PTHR43721">
    <property type="entry name" value="ELONGATION FACTOR TU-RELATED"/>
    <property type="match status" value="1"/>
</dbReference>
<keyword evidence="7" id="KW-1185">Reference proteome</keyword>
<keyword evidence="3" id="KW-0342">GTP-binding</keyword>
<organism evidence="6 7">
    <name type="scientific">Hyaloscypha variabilis (strain UAMH 11265 / GT02V1 / F)</name>
    <name type="common">Meliniomyces variabilis</name>
    <dbReference type="NCBI Taxonomy" id="1149755"/>
    <lineage>
        <taxon>Eukaryota</taxon>
        <taxon>Fungi</taxon>
        <taxon>Dikarya</taxon>
        <taxon>Ascomycota</taxon>
        <taxon>Pezizomycotina</taxon>
        <taxon>Leotiomycetes</taxon>
        <taxon>Helotiales</taxon>
        <taxon>Hyaloscyphaceae</taxon>
        <taxon>Hyaloscypha</taxon>
        <taxon>Hyaloscypha variabilis</taxon>
    </lineage>
</organism>
<dbReference type="EMBL" id="KZ613944">
    <property type="protein sequence ID" value="PMD41387.1"/>
    <property type="molecule type" value="Genomic_DNA"/>
</dbReference>
<evidence type="ECO:0000256" key="4">
    <source>
        <dbReference type="SAM" id="MobiDB-lite"/>
    </source>
</evidence>
<dbReference type="PANTHER" id="PTHR43721:SF9">
    <property type="entry name" value="GTP-BINDING PROTEIN 1"/>
    <property type="match status" value="1"/>
</dbReference>
<dbReference type="Proteomes" id="UP000235786">
    <property type="component" value="Unassembled WGS sequence"/>
</dbReference>
<gene>
    <name evidence="6" type="ORF">L207DRAFT_425585</name>
</gene>
<name>A0A2J6RS97_HYAVF</name>
<dbReference type="InterPro" id="IPR027417">
    <property type="entry name" value="P-loop_NTPase"/>
</dbReference>
<evidence type="ECO:0000256" key="3">
    <source>
        <dbReference type="ARBA" id="ARBA00023134"/>
    </source>
</evidence>
<dbReference type="OrthoDB" id="248233at2759"/>
<dbReference type="Pfam" id="PF03144">
    <property type="entry name" value="GTP_EFTU_D2"/>
    <property type="match status" value="1"/>
</dbReference>
<dbReference type="Gene3D" id="2.40.30.10">
    <property type="entry name" value="Translation factors"/>
    <property type="match status" value="1"/>
</dbReference>
<dbReference type="Gene3D" id="3.40.50.300">
    <property type="entry name" value="P-loop containing nucleotide triphosphate hydrolases"/>
    <property type="match status" value="1"/>
</dbReference>
<feature type="region of interest" description="Disordered" evidence="4">
    <location>
        <begin position="598"/>
        <end position="635"/>
    </location>
</feature>
<dbReference type="Pfam" id="PF00009">
    <property type="entry name" value="GTP_EFTU"/>
    <property type="match status" value="1"/>
</dbReference>
<dbReference type="CDD" id="cd03694">
    <property type="entry name" value="GTPBP_II"/>
    <property type="match status" value="1"/>
</dbReference>
<evidence type="ECO:0000313" key="6">
    <source>
        <dbReference type="EMBL" id="PMD41387.1"/>
    </source>
</evidence>
<keyword evidence="2" id="KW-0547">Nucleotide-binding</keyword>
<dbReference type="InterPro" id="IPR050055">
    <property type="entry name" value="EF-Tu_GTPase"/>
</dbReference>
<dbReference type="InterPro" id="IPR035531">
    <property type="entry name" value="GTPBP1-like"/>
</dbReference>
<feature type="compositionally biased region" description="Basic and acidic residues" evidence="4">
    <location>
        <begin position="610"/>
        <end position="635"/>
    </location>
</feature>
<dbReference type="FunFam" id="2.40.30.10:FF:000014">
    <property type="entry name" value="Probable GTP-binding protein 1"/>
    <property type="match status" value="1"/>
</dbReference>
<dbReference type="AlphaFoldDB" id="A0A2J6RS97"/>
<dbReference type="InterPro" id="IPR009000">
    <property type="entry name" value="Transl_B-barrel_sf"/>
</dbReference>
<dbReference type="CDD" id="cd04165">
    <property type="entry name" value="GTPBP1_like"/>
    <property type="match status" value="1"/>
</dbReference>
<proteinExistence type="inferred from homology"/>
<reference evidence="6 7" key="1">
    <citation type="submission" date="2016-04" db="EMBL/GenBank/DDBJ databases">
        <title>A degradative enzymes factory behind the ericoid mycorrhizal symbiosis.</title>
        <authorList>
            <consortium name="DOE Joint Genome Institute"/>
            <person name="Martino E."/>
            <person name="Morin E."/>
            <person name="Grelet G."/>
            <person name="Kuo A."/>
            <person name="Kohler A."/>
            <person name="Daghino S."/>
            <person name="Barry K."/>
            <person name="Choi C."/>
            <person name="Cichocki N."/>
            <person name="Clum A."/>
            <person name="Copeland A."/>
            <person name="Hainaut M."/>
            <person name="Haridas S."/>
            <person name="Labutti K."/>
            <person name="Lindquist E."/>
            <person name="Lipzen A."/>
            <person name="Khouja H.-R."/>
            <person name="Murat C."/>
            <person name="Ohm R."/>
            <person name="Olson A."/>
            <person name="Spatafora J."/>
            <person name="Veneault-Fourrey C."/>
            <person name="Henrissat B."/>
            <person name="Grigoriev I."/>
            <person name="Martin F."/>
            <person name="Perotto S."/>
        </authorList>
    </citation>
    <scope>NUCLEOTIDE SEQUENCE [LARGE SCALE GENOMIC DNA]</scope>
    <source>
        <strain evidence="6 7">F</strain>
    </source>
</reference>
<sequence>MATKGKQLPHERRKGETALSEFADYVEKQQALRYPSAAAASASNSTPAVDEHAELDDILNGLDLADTSPAVRLKELLLTHNEDTLAKLVNLLELRIEEGHGETVFEIGFENNGDSMGLSKDEWDVALKRLKEAARKVRADCQVLLTKHVGGEHEAESAAAEKEKDCSGKVLVRQHPATVEEVIETRIAVVGNVDAGKSTMLGVLVKGGLDDGRGKARVNLFRHKHEIESGRTSSVGMEIMGFDTMGKVVAAEVPGRKLSWEEIGKRSAKVITFTDLAGHERYLRTTVFGLLSSSPNYCLLMVAANNGLIGMSKEHLGIALALNVPVMVVITKIDICPPQILEQTIQQITRILKSPGARKIPIFIKNKEECINTATQFVSQRICPIFQVSNVTGESLDLVRAFLNILPHHGHYDAEAPFEFHVNDTFSVPFVGTVVSGIVKSGVIHAGDTVLIGPDSLGQFTTTTIRSIERKRIPVPAASAGQSASFALKRVRRKDVRKGMVVLPKVEQNAPKVYREFVAEVLILSHATTIKTKYQAMLHVGPVSQTCAIIDIDRAYIRTGDRATVAFRFVQRPEYLAPGDRLLFREGRTKGLGIVKSVGYDTNKPLNPENQKDAENGNGEGKGKEVEGNGEAKKG</sequence>